<sequence>METWPVPGGNKSRRSTSTAGFCVSLFTSMKEQLNHIDNEHFKQRKHIHAWDFNQVIRGLLLQPRVNSILRSMFGNDYTITQGFNWDPFTNQHLHERIEISEVTPNALASAAINQGGHPSQHGPAEISFMTRYSSLQPQMAPQAPTMHYQNALTQPYPGTDSFGADVSEPDRVDVPLEQQFDSAGQGLNWFHSDLSYAKSPNPDIFGGTSHDAPMEGYQLPDQVVPPTLPPDDGSGLMPAKSVF</sequence>
<comment type="caution">
    <text evidence="1">The sequence shown here is derived from an EMBL/GenBank/DDBJ whole genome shotgun (WGS) entry which is preliminary data.</text>
</comment>
<dbReference type="Proteomes" id="UP001590951">
    <property type="component" value="Unassembled WGS sequence"/>
</dbReference>
<protein>
    <submittedName>
        <fullName evidence="1">Uncharacterized protein</fullName>
    </submittedName>
</protein>
<keyword evidence="2" id="KW-1185">Reference proteome</keyword>
<proteinExistence type="predicted"/>
<name>A0ABR4BBC8_9LECA</name>
<accession>A0ABR4BBC8</accession>
<evidence type="ECO:0000313" key="2">
    <source>
        <dbReference type="Proteomes" id="UP001590951"/>
    </source>
</evidence>
<reference evidence="1 2" key="1">
    <citation type="submission" date="2024-09" db="EMBL/GenBank/DDBJ databases">
        <title>Rethinking Asexuality: The Enigmatic Case of Functional Sexual Genes in Lepraria (Stereocaulaceae).</title>
        <authorList>
            <person name="Doellman M."/>
            <person name="Sun Y."/>
            <person name="Barcenas-Pena A."/>
            <person name="Lumbsch H.T."/>
            <person name="Grewe F."/>
        </authorList>
    </citation>
    <scope>NUCLEOTIDE SEQUENCE [LARGE SCALE GENOMIC DNA]</scope>
    <source>
        <strain evidence="1 2">Grewe 0041</strain>
    </source>
</reference>
<organism evidence="1 2">
    <name type="scientific">Lepraria finkii</name>
    <dbReference type="NCBI Taxonomy" id="1340010"/>
    <lineage>
        <taxon>Eukaryota</taxon>
        <taxon>Fungi</taxon>
        <taxon>Dikarya</taxon>
        <taxon>Ascomycota</taxon>
        <taxon>Pezizomycotina</taxon>
        <taxon>Lecanoromycetes</taxon>
        <taxon>OSLEUM clade</taxon>
        <taxon>Lecanoromycetidae</taxon>
        <taxon>Lecanorales</taxon>
        <taxon>Lecanorineae</taxon>
        <taxon>Stereocaulaceae</taxon>
        <taxon>Lepraria</taxon>
    </lineage>
</organism>
<evidence type="ECO:0000313" key="1">
    <source>
        <dbReference type="EMBL" id="KAL2055060.1"/>
    </source>
</evidence>
<gene>
    <name evidence="1" type="ORF">ABVK25_004882</name>
</gene>
<dbReference type="EMBL" id="JBHFEH010000013">
    <property type="protein sequence ID" value="KAL2055060.1"/>
    <property type="molecule type" value="Genomic_DNA"/>
</dbReference>